<sequence>MEATLYSYFRSSCSWRVRIALNLKKVKYAYKAVNLLKGEQLGDDFLNVNPMGELPALEIDGHTLTQSLPIIEYLDETRPENPLLPRDDPFKRAEVRRLSQIIASGIQPVQNLRVLKKHGLEHKVEWGQWVINNGFKALERELKKTAGKYSFGDTVTMVDLCLVPQVFNAERFKVDMSQYPTIQRVAAALGELPEFEAAMPTKQPDCPEELRLDASK</sequence>
<dbReference type="GO" id="GO:0006559">
    <property type="term" value="P:L-phenylalanine catabolic process"/>
    <property type="evidence" value="ECO:0007669"/>
    <property type="project" value="UniProtKB-KW"/>
</dbReference>
<dbReference type="CDD" id="cd03042">
    <property type="entry name" value="GST_N_Zeta"/>
    <property type="match status" value="1"/>
</dbReference>
<dbReference type="InterPro" id="IPR036249">
    <property type="entry name" value="Thioredoxin-like_sf"/>
</dbReference>
<dbReference type="GO" id="GO:0004364">
    <property type="term" value="F:glutathione transferase activity"/>
    <property type="evidence" value="ECO:0007669"/>
    <property type="project" value="UniProtKB-EC"/>
</dbReference>
<keyword evidence="15" id="KW-1185">Reference proteome</keyword>
<feature type="domain" description="GST C-terminal" evidence="13">
    <location>
        <begin position="88"/>
        <end position="208"/>
    </location>
</feature>
<dbReference type="InterPro" id="IPR010987">
    <property type="entry name" value="Glutathione-S-Trfase_C-like"/>
</dbReference>
<evidence type="ECO:0000256" key="11">
    <source>
        <dbReference type="ARBA" id="ARBA00047960"/>
    </source>
</evidence>
<dbReference type="Pfam" id="PF14497">
    <property type="entry name" value="GST_C_3"/>
    <property type="match status" value="1"/>
</dbReference>
<evidence type="ECO:0000256" key="7">
    <source>
        <dbReference type="ARBA" id="ARBA00022679"/>
    </source>
</evidence>
<comment type="catalytic activity">
    <reaction evidence="11">
        <text>RX + glutathione = an S-substituted glutathione + a halide anion + H(+)</text>
        <dbReference type="Rhea" id="RHEA:16437"/>
        <dbReference type="ChEBI" id="CHEBI:15378"/>
        <dbReference type="ChEBI" id="CHEBI:16042"/>
        <dbReference type="ChEBI" id="CHEBI:17792"/>
        <dbReference type="ChEBI" id="CHEBI:57925"/>
        <dbReference type="ChEBI" id="CHEBI:90779"/>
        <dbReference type="EC" id="2.5.1.18"/>
    </reaction>
</comment>
<dbReference type="InterPro" id="IPR034330">
    <property type="entry name" value="GST_Zeta_C"/>
</dbReference>
<dbReference type="GO" id="GO:0006749">
    <property type="term" value="P:glutathione metabolic process"/>
    <property type="evidence" value="ECO:0007669"/>
    <property type="project" value="TreeGrafter"/>
</dbReference>
<dbReference type="InterPro" id="IPR036282">
    <property type="entry name" value="Glutathione-S-Trfase_C_sf"/>
</dbReference>
<evidence type="ECO:0000259" key="12">
    <source>
        <dbReference type="PROSITE" id="PS50404"/>
    </source>
</evidence>
<comment type="pathway">
    <text evidence="4">Amino-acid degradation; L-phenylalanine degradation; acetoacetate and fumarate from L-phenylalanine: step 5/6.</text>
</comment>
<comment type="cofactor">
    <cofactor evidence="2">
        <name>glutathione</name>
        <dbReference type="ChEBI" id="CHEBI:57925"/>
    </cofactor>
</comment>
<comment type="subcellular location">
    <subcellularLocation>
        <location evidence="3">Cytoplasm</location>
    </subcellularLocation>
</comment>
<dbReference type="Proteomes" id="UP000007799">
    <property type="component" value="Unassembled WGS sequence"/>
</dbReference>
<keyword evidence="8" id="KW-0828">Tyrosine catabolism</keyword>
<name>F2UE36_SALR5</name>
<comment type="catalytic activity">
    <reaction evidence="1">
        <text>4-maleylacetoacetate = 4-fumarylacetoacetate</text>
        <dbReference type="Rhea" id="RHEA:14817"/>
        <dbReference type="ChEBI" id="CHEBI:17105"/>
        <dbReference type="ChEBI" id="CHEBI:18034"/>
        <dbReference type="EC" id="5.2.1.2"/>
    </reaction>
</comment>
<dbReference type="FunFam" id="3.40.30.10:FF:000041">
    <property type="entry name" value="Maleylacetoacetate isomerase isoform 1"/>
    <property type="match status" value="1"/>
</dbReference>
<dbReference type="GeneID" id="16073100"/>
<protein>
    <submittedName>
        <fullName evidence="14">Glutathione transferase zeta 1</fullName>
    </submittedName>
</protein>
<reference evidence="14" key="1">
    <citation type="submission" date="2009-08" db="EMBL/GenBank/DDBJ databases">
        <title>Annotation of Salpingoeca rosetta.</title>
        <authorList>
            <consortium name="The Broad Institute Genome Sequencing Platform"/>
            <person name="Russ C."/>
            <person name="Cuomo C."/>
            <person name="Burger G."/>
            <person name="Gray M.W."/>
            <person name="Holland P.W.H."/>
            <person name="King N."/>
            <person name="Lang F.B.F."/>
            <person name="Roger A.J."/>
            <person name="Ruiz-Trillo I."/>
            <person name="Young S.K."/>
            <person name="Zeng Q."/>
            <person name="Gargeya S."/>
            <person name="Alvarado L."/>
            <person name="Berlin A."/>
            <person name="Chapman S.B."/>
            <person name="Chen Z."/>
            <person name="Freedman E."/>
            <person name="Gellesch M."/>
            <person name="Goldberg J."/>
            <person name="Griggs A."/>
            <person name="Gujja S."/>
            <person name="Heilman E."/>
            <person name="Heiman D."/>
            <person name="Howarth C."/>
            <person name="Mehta T."/>
            <person name="Neiman D."/>
            <person name="Pearson M."/>
            <person name="Roberts A."/>
            <person name="Saif S."/>
            <person name="Shea T."/>
            <person name="Shenoy N."/>
            <person name="Sisk P."/>
            <person name="Stolte C."/>
            <person name="Sykes S."/>
            <person name="White J."/>
            <person name="Yandava C."/>
            <person name="Haas B."/>
            <person name="Nusbaum C."/>
            <person name="Birren B."/>
        </authorList>
    </citation>
    <scope>NUCLEOTIDE SEQUENCE [LARGE SCALE GENOMIC DNA]</scope>
    <source>
        <strain evidence="14">ATCC 50818</strain>
    </source>
</reference>
<gene>
    <name evidence="14" type="ORF">PTSG_07114</name>
</gene>
<dbReference type="Gene3D" id="3.40.30.10">
    <property type="entry name" value="Glutaredoxin"/>
    <property type="match status" value="1"/>
</dbReference>
<keyword evidence="10" id="KW-0413">Isomerase</keyword>
<dbReference type="InterPro" id="IPR040079">
    <property type="entry name" value="Glutathione_S-Trfase"/>
</dbReference>
<evidence type="ECO:0000256" key="1">
    <source>
        <dbReference type="ARBA" id="ARBA00001622"/>
    </source>
</evidence>
<dbReference type="PANTHER" id="PTHR42673:SF4">
    <property type="entry name" value="MALEYLACETOACETATE ISOMERASE"/>
    <property type="match status" value="1"/>
</dbReference>
<dbReference type="SFLD" id="SFLDS00019">
    <property type="entry name" value="Glutathione_Transferase_(cytos"/>
    <property type="match status" value="1"/>
</dbReference>
<dbReference type="KEGG" id="sre:PTSG_07114"/>
<evidence type="ECO:0000313" key="14">
    <source>
        <dbReference type="EMBL" id="EGD74886.1"/>
    </source>
</evidence>
<keyword evidence="7 14" id="KW-0808">Transferase</keyword>
<dbReference type="SUPFAM" id="SSF52833">
    <property type="entry name" value="Thioredoxin-like"/>
    <property type="match status" value="1"/>
</dbReference>
<dbReference type="OrthoDB" id="202840at2759"/>
<proteinExistence type="inferred from homology"/>
<dbReference type="InParanoid" id="F2UE36"/>
<dbReference type="OMA" id="VYNAHRF"/>
<dbReference type="FunCoup" id="F2UE36">
    <property type="interactions" value="839"/>
</dbReference>
<dbReference type="InterPro" id="IPR034333">
    <property type="entry name" value="GST_Zeta_N"/>
</dbReference>
<dbReference type="FunFam" id="1.20.1050.10:FF:000010">
    <property type="entry name" value="Maleylacetoacetate isomerase isoform 1"/>
    <property type="match status" value="1"/>
</dbReference>
<evidence type="ECO:0000256" key="9">
    <source>
        <dbReference type="ARBA" id="ARBA00023232"/>
    </source>
</evidence>
<organism evidence="15">
    <name type="scientific">Salpingoeca rosetta (strain ATCC 50818 / BSB-021)</name>
    <dbReference type="NCBI Taxonomy" id="946362"/>
    <lineage>
        <taxon>Eukaryota</taxon>
        <taxon>Choanoflagellata</taxon>
        <taxon>Craspedida</taxon>
        <taxon>Salpingoecidae</taxon>
        <taxon>Salpingoeca</taxon>
    </lineage>
</organism>
<dbReference type="GO" id="GO:0005739">
    <property type="term" value="C:mitochondrion"/>
    <property type="evidence" value="ECO:0007669"/>
    <property type="project" value="TreeGrafter"/>
</dbReference>
<accession>F2UE36</accession>
<dbReference type="Gene3D" id="1.20.1050.10">
    <property type="match status" value="1"/>
</dbReference>
<dbReference type="SUPFAM" id="SSF47616">
    <property type="entry name" value="GST C-terminal domain-like"/>
    <property type="match status" value="1"/>
</dbReference>
<dbReference type="EMBL" id="GL832970">
    <property type="protein sequence ID" value="EGD74886.1"/>
    <property type="molecule type" value="Genomic_DNA"/>
</dbReference>
<dbReference type="NCBIfam" id="TIGR01262">
    <property type="entry name" value="maiA"/>
    <property type="match status" value="1"/>
</dbReference>
<dbReference type="PROSITE" id="PS50404">
    <property type="entry name" value="GST_NTER"/>
    <property type="match status" value="1"/>
</dbReference>
<dbReference type="InterPro" id="IPR005955">
    <property type="entry name" value="GST_Zeta"/>
</dbReference>
<evidence type="ECO:0000256" key="4">
    <source>
        <dbReference type="ARBA" id="ARBA00004671"/>
    </source>
</evidence>
<comment type="similarity">
    <text evidence="5">Belongs to the GST superfamily. Zeta family.</text>
</comment>
<evidence type="ECO:0000313" key="15">
    <source>
        <dbReference type="Proteomes" id="UP000007799"/>
    </source>
</evidence>
<dbReference type="eggNOG" id="KOG0868">
    <property type="taxonomic scope" value="Eukaryota"/>
</dbReference>
<dbReference type="GO" id="GO:0016034">
    <property type="term" value="F:maleylacetoacetate isomerase activity"/>
    <property type="evidence" value="ECO:0007669"/>
    <property type="project" value="UniProtKB-EC"/>
</dbReference>
<dbReference type="InterPro" id="IPR004045">
    <property type="entry name" value="Glutathione_S-Trfase_N"/>
</dbReference>
<dbReference type="RefSeq" id="XP_004992531.1">
    <property type="nucleotide sequence ID" value="XM_004992474.1"/>
</dbReference>
<dbReference type="InterPro" id="IPR004046">
    <property type="entry name" value="GST_C"/>
</dbReference>
<dbReference type="CDD" id="cd03191">
    <property type="entry name" value="GST_C_Zeta"/>
    <property type="match status" value="1"/>
</dbReference>
<evidence type="ECO:0000256" key="2">
    <source>
        <dbReference type="ARBA" id="ARBA00001955"/>
    </source>
</evidence>
<evidence type="ECO:0000256" key="5">
    <source>
        <dbReference type="ARBA" id="ARBA00010007"/>
    </source>
</evidence>
<dbReference type="PROSITE" id="PS50405">
    <property type="entry name" value="GST_CTER"/>
    <property type="match status" value="1"/>
</dbReference>
<dbReference type="AlphaFoldDB" id="F2UE36"/>
<dbReference type="STRING" id="946362.F2UE36"/>
<evidence type="ECO:0000256" key="3">
    <source>
        <dbReference type="ARBA" id="ARBA00004496"/>
    </source>
</evidence>
<dbReference type="Pfam" id="PF13409">
    <property type="entry name" value="GST_N_2"/>
    <property type="match status" value="1"/>
</dbReference>
<feature type="domain" description="GST N-terminal" evidence="12">
    <location>
        <begin position="1"/>
        <end position="82"/>
    </location>
</feature>
<evidence type="ECO:0000256" key="6">
    <source>
        <dbReference type="ARBA" id="ARBA00022490"/>
    </source>
</evidence>
<keyword evidence="6" id="KW-0963">Cytoplasm</keyword>
<keyword evidence="9" id="KW-0585">Phenylalanine catabolism</keyword>
<evidence type="ECO:0000256" key="10">
    <source>
        <dbReference type="ARBA" id="ARBA00023235"/>
    </source>
</evidence>
<evidence type="ECO:0000256" key="8">
    <source>
        <dbReference type="ARBA" id="ARBA00022878"/>
    </source>
</evidence>
<dbReference type="PANTHER" id="PTHR42673">
    <property type="entry name" value="MALEYLACETOACETATE ISOMERASE"/>
    <property type="match status" value="1"/>
</dbReference>
<dbReference type="GO" id="GO:0006572">
    <property type="term" value="P:L-tyrosine catabolic process"/>
    <property type="evidence" value="ECO:0007669"/>
    <property type="project" value="UniProtKB-KW"/>
</dbReference>
<dbReference type="SFLD" id="SFLDG00358">
    <property type="entry name" value="Main_(cytGST)"/>
    <property type="match status" value="1"/>
</dbReference>
<evidence type="ECO:0000259" key="13">
    <source>
        <dbReference type="PROSITE" id="PS50405"/>
    </source>
</evidence>